<proteinExistence type="predicted"/>
<dbReference type="Pfam" id="PF00176">
    <property type="entry name" value="SNF2-rel_dom"/>
    <property type="match status" value="1"/>
</dbReference>
<dbReference type="SMART" id="SM00487">
    <property type="entry name" value="DEXDc"/>
    <property type="match status" value="1"/>
</dbReference>
<dbReference type="GO" id="GO:0005634">
    <property type="term" value="C:nucleus"/>
    <property type="evidence" value="ECO:0007669"/>
    <property type="project" value="TreeGrafter"/>
</dbReference>
<dbReference type="InterPro" id="IPR038718">
    <property type="entry name" value="SNF2-like_sf"/>
</dbReference>
<evidence type="ECO:0000259" key="2">
    <source>
        <dbReference type="SMART" id="SM00487"/>
    </source>
</evidence>
<dbReference type="GO" id="GO:0000209">
    <property type="term" value="P:protein polyubiquitination"/>
    <property type="evidence" value="ECO:0007669"/>
    <property type="project" value="TreeGrafter"/>
</dbReference>
<dbReference type="GO" id="GO:0004386">
    <property type="term" value="F:helicase activity"/>
    <property type="evidence" value="ECO:0007669"/>
    <property type="project" value="UniProtKB-KW"/>
</dbReference>
<keyword evidence="3" id="KW-0547">Nucleotide-binding</keyword>
<reference evidence="4" key="1">
    <citation type="journal article" date="2015" name="PLoS Genet.">
        <title>Genome Sequence and Transcriptome Analyses of Chrysochromulina tobin: Metabolic Tools for Enhanced Algal Fitness in the Prominent Order Prymnesiales (Haptophyceae).</title>
        <authorList>
            <person name="Hovde B.T."/>
            <person name="Deodato C.R."/>
            <person name="Hunsperger H.M."/>
            <person name="Ryken S.A."/>
            <person name="Yost W."/>
            <person name="Jha R.K."/>
            <person name="Patterson J."/>
            <person name="Monnat R.J. Jr."/>
            <person name="Barlow S.B."/>
            <person name="Starkenburg S.R."/>
            <person name="Cattolico R.A."/>
        </authorList>
    </citation>
    <scope>NUCLEOTIDE SEQUENCE</scope>
    <source>
        <strain evidence="4">CCMP291</strain>
    </source>
</reference>
<evidence type="ECO:0000256" key="1">
    <source>
        <dbReference type="SAM" id="MobiDB-lite"/>
    </source>
</evidence>
<protein>
    <submittedName>
        <fullName evidence="3">Snf2 family helicase</fullName>
    </submittedName>
</protein>
<evidence type="ECO:0000313" key="4">
    <source>
        <dbReference type="Proteomes" id="UP000037460"/>
    </source>
</evidence>
<dbReference type="EMBL" id="JWZX01001846">
    <property type="protein sequence ID" value="KOO32118.1"/>
    <property type="molecule type" value="Genomic_DNA"/>
</dbReference>
<keyword evidence="3" id="KW-0347">Helicase</keyword>
<evidence type="ECO:0000313" key="3">
    <source>
        <dbReference type="EMBL" id="KOO32118.1"/>
    </source>
</evidence>
<name>A0A0M0K151_9EUKA</name>
<gene>
    <name evidence="3" type="ORF">Ctob_005282</name>
</gene>
<dbReference type="PANTHER" id="PTHR45865:SF1">
    <property type="entry name" value="E3 UBIQUITIN-PROTEIN LIGASE SHPRH"/>
    <property type="match status" value="1"/>
</dbReference>
<dbReference type="GO" id="GO:0005524">
    <property type="term" value="F:ATP binding"/>
    <property type="evidence" value="ECO:0007669"/>
    <property type="project" value="InterPro"/>
</dbReference>
<comment type="caution">
    <text evidence="3">The sequence shown here is derived from an EMBL/GenBank/DDBJ whole genome shotgun (WGS) entry which is preliminary data.</text>
</comment>
<dbReference type="AlphaFoldDB" id="A0A0M0K151"/>
<feature type="domain" description="Helicase ATP-binding" evidence="2">
    <location>
        <begin position="29"/>
        <end position="283"/>
    </location>
</feature>
<keyword evidence="4" id="KW-1185">Reference proteome</keyword>
<accession>A0A0M0K151</accession>
<dbReference type="SUPFAM" id="SSF52540">
    <property type="entry name" value="P-loop containing nucleoside triphosphate hydrolases"/>
    <property type="match status" value="1"/>
</dbReference>
<dbReference type="GO" id="GO:0006974">
    <property type="term" value="P:DNA damage response"/>
    <property type="evidence" value="ECO:0007669"/>
    <property type="project" value="TreeGrafter"/>
</dbReference>
<dbReference type="PANTHER" id="PTHR45865">
    <property type="entry name" value="E3 UBIQUITIN-PROTEIN LIGASE SHPRH FAMILY MEMBER"/>
    <property type="match status" value="1"/>
</dbReference>
<dbReference type="Proteomes" id="UP000037460">
    <property type="component" value="Unassembled WGS sequence"/>
</dbReference>
<feature type="region of interest" description="Disordered" evidence="1">
    <location>
        <begin position="523"/>
        <end position="543"/>
    </location>
</feature>
<dbReference type="InterPro" id="IPR000330">
    <property type="entry name" value="SNF2_N"/>
</dbReference>
<dbReference type="GO" id="GO:0061630">
    <property type="term" value="F:ubiquitin protein ligase activity"/>
    <property type="evidence" value="ECO:0007669"/>
    <property type="project" value="TreeGrafter"/>
</dbReference>
<dbReference type="OrthoDB" id="448448at2759"/>
<organism evidence="3 4">
    <name type="scientific">Chrysochromulina tobinii</name>
    <dbReference type="NCBI Taxonomy" id="1460289"/>
    <lineage>
        <taxon>Eukaryota</taxon>
        <taxon>Haptista</taxon>
        <taxon>Haptophyta</taxon>
        <taxon>Prymnesiophyceae</taxon>
        <taxon>Prymnesiales</taxon>
        <taxon>Chrysochromulinaceae</taxon>
        <taxon>Chrysochromulina</taxon>
    </lineage>
</organism>
<sequence>MSMPKLPTDFLDALNVGADLAEAPQPAAIASTLFDFQRQALTFMLDCERAGALKGGILADEQGVGKTVMCAALVAANSWRPAECSLAPQGLVLPCGSTLIACTAAIEQQWARELRLHAPALRLVHFRGRPEGATHEAVMAEVARLAGADVVLASYDVLMRELRPLQQSFESVKEKRSSLNLRVRATDDDTRPSPLKYLHFWRVILDEVQKAPGSYAAGKTVWQGAGSAPLWPAMLSAARWEAEKEAGRLRTLVETHAFALGELQLADLVVLQQLVALAFVGQRGYYGPPIVLSSSQIRAPISEIRAPISEIGPPISEIRDPISEIRAPISEIGPPISEIVPPISEIGAPIVLSSSADGATQPVSPPALERAWGGRRAIELGSTAHVDAAIEARRALTNRAIDVVLRHLTLCPEPSPQPAVGAASSGWRSEWAEWATSTDNSDGVRRILTHFLRLWDPDAVVGTTSGAVVGTTSGAVVGTTSGAVVGTTSGAVVGTVGGAVVDTTSGAVGGAVVGTAGGAVVGTTGGASSRLSSSSERDDDDDDDGLPCWDAWSYCGQPLEPLSERTRWADVAPLLSFRMTKERLTDEELTKYKQGISEMWRVDDVAIRILANPSGGRATRFLYALGAVLSDLYREKQARG</sequence>
<dbReference type="Gene3D" id="3.40.50.10810">
    <property type="entry name" value="Tandem AAA-ATPase domain"/>
    <property type="match status" value="1"/>
</dbReference>
<dbReference type="InterPro" id="IPR014001">
    <property type="entry name" value="Helicase_ATP-bd"/>
</dbReference>
<dbReference type="InterPro" id="IPR027417">
    <property type="entry name" value="P-loop_NTPase"/>
</dbReference>
<keyword evidence="3" id="KW-0067">ATP-binding</keyword>
<keyword evidence="3" id="KW-0378">Hydrolase</keyword>
<dbReference type="InterPro" id="IPR052583">
    <property type="entry name" value="ATP-helicase/E3_Ub-Ligase"/>
</dbReference>